<dbReference type="GO" id="GO:0005762">
    <property type="term" value="C:mitochondrial large ribosomal subunit"/>
    <property type="evidence" value="ECO:0007669"/>
    <property type="project" value="TreeGrafter"/>
</dbReference>
<accession>A0A0D6EHY5</accession>
<proteinExistence type="inferred from homology"/>
<evidence type="ECO:0000256" key="3">
    <source>
        <dbReference type="ARBA" id="ARBA00022980"/>
    </source>
</evidence>
<evidence type="ECO:0000256" key="4">
    <source>
        <dbReference type="ARBA" id="ARBA00023128"/>
    </source>
</evidence>
<evidence type="ECO:0000256" key="1">
    <source>
        <dbReference type="ARBA" id="ARBA00004173"/>
    </source>
</evidence>
<keyword evidence="2" id="KW-0809">Transit peptide</keyword>
<dbReference type="PANTHER" id="PTHR28595">
    <property type="entry name" value="39S RIBOSOMAL PROTEIN L54, MITOCHONDRIAL"/>
    <property type="match status" value="1"/>
</dbReference>
<keyword evidence="3" id="KW-0689">Ribosomal protein</keyword>
<feature type="compositionally biased region" description="Low complexity" evidence="8">
    <location>
        <begin position="28"/>
        <end position="40"/>
    </location>
</feature>
<dbReference type="GO" id="GO:0003735">
    <property type="term" value="F:structural constituent of ribosome"/>
    <property type="evidence" value="ECO:0007669"/>
    <property type="project" value="TreeGrafter"/>
</dbReference>
<sequence>MACICRSVPSLVRPTLARVARPSSTFSFRSFASSPSTSASGPTDNTNLASPSSAPAPPTSACPAGTVLKGLNYLKDGTDPVAKEESEYPPWVWTLLNPGAKEQHGENDEAANLRKQKKELKRASKAAIKAANALKG</sequence>
<feature type="region of interest" description="Disordered" evidence="8">
    <location>
        <begin position="100"/>
        <end position="136"/>
    </location>
</feature>
<evidence type="ECO:0000256" key="6">
    <source>
        <dbReference type="ARBA" id="ARBA00033752"/>
    </source>
</evidence>
<evidence type="ECO:0000256" key="2">
    <source>
        <dbReference type="ARBA" id="ARBA00022946"/>
    </source>
</evidence>
<feature type="region of interest" description="Disordered" evidence="8">
    <location>
        <begin position="28"/>
        <end position="61"/>
    </location>
</feature>
<keyword evidence="4" id="KW-0496">Mitochondrion</keyword>
<dbReference type="Proteomes" id="UP000243876">
    <property type="component" value="Unassembled WGS sequence"/>
</dbReference>
<feature type="compositionally biased region" description="Basic residues" evidence="8">
    <location>
        <begin position="114"/>
        <end position="124"/>
    </location>
</feature>
<evidence type="ECO:0000256" key="7">
    <source>
        <dbReference type="ARBA" id="ARBA00035179"/>
    </source>
</evidence>
<protein>
    <recommendedName>
        <fullName evidence="7">Large ribosomal subunit protein mL54</fullName>
    </recommendedName>
</protein>
<evidence type="ECO:0000256" key="5">
    <source>
        <dbReference type="ARBA" id="ARBA00023274"/>
    </source>
</evidence>
<keyword evidence="5" id="KW-0687">Ribonucleoprotein</keyword>
<reference evidence="10" key="1">
    <citation type="submission" date="2015-02" db="EMBL/GenBank/DDBJ databases">
        <authorList>
            <person name="Gon?alves P."/>
        </authorList>
    </citation>
    <scope>NUCLEOTIDE SEQUENCE [LARGE SCALE GENOMIC DNA]</scope>
</reference>
<dbReference type="InterPro" id="IPR013870">
    <property type="entry name" value="Ribosomal_mL54"/>
</dbReference>
<gene>
    <name evidence="9" type="primary">SPOSA6832_00927</name>
</gene>
<comment type="similarity">
    <text evidence="6">Belongs to the mitochondrion-specific ribosomal protein mL54 family.</text>
</comment>
<comment type="subcellular location">
    <subcellularLocation>
        <location evidence="1">Mitochondrion</location>
    </subcellularLocation>
</comment>
<organism evidence="9 10">
    <name type="scientific">Sporidiobolus salmonicolor</name>
    <name type="common">Yeast-like fungus</name>
    <name type="synonym">Sporobolomyces salmonicolor</name>
    <dbReference type="NCBI Taxonomy" id="5005"/>
    <lineage>
        <taxon>Eukaryota</taxon>
        <taxon>Fungi</taxon>
        <taxon>Dikarya</taxon>
        <taxon>Basidiomycota</taxon>
        <taxon>Pucciniomycotina</taxon>
        <taxon>Microbotryomycetes</taxon>
        <taxon>Sporidiobolales</taxon>
        <taxon>Sporidiobolaceae</taxon>
        <taxon>Sporobolomyces</taxon>
    </lineage>
</organism>
<name>A0A0D6EHY5_SPOSA</name>
<evidence type="ECO:0000313" key="10">
    <source>
        <dbReference type="Proteomes" id="UP000243876"/>
    </source>
</evidence>
<dbReference type="OrthoDB" id="10252718at2759"/>
<dbReference type="AlphaFoldDB" id="A0A0D6EHY5"/>
<keyword evidence="10" id="KW-1185">Reference proteome</keyword>
<dbReference type="Pfam" id="PF08561">
    <property type="entry name" value="Ribosomal_L37"/>
    <property type="match status" value="1"/>
</dbReference>
<dbReference type="PANTHER" id="PTHR28595:SF1">
    <property type="entry name" value="LARGE RIBOSOMAL SUBUNIT PROTEIN ML54"/>
    <property type="match status" value="1"/>
</dbReference>
<evidence type="ECO:0000313" key="9">
    <source>
        <dbReference type="EMBL" id="CEQ39398.1"/>
    </source>
</evidence>
<feature type="compositionally biased region" description="Low complexity" evidence="8">
    <location>
        <begin position="125"/>
        <end position="136"/>
    </location>
</feature>
<dbReference type="EMBL" id="CENE01000003">
    <property type="protein sequence ID" value="CEQ39398.1"/>
    <property type="molecule type" value="Genomic_DNA"/>
</dbReference>
<evidence type="ECO:0000256" key="8">
    <source>
        <dbReference type="SAM" id="MobiDB-lite"/>
    </source>
</evidence>